<evidence type="ECO:0000313" key="4">
    <source>
        <dbReference type="EMBL" id="TWU42765.1"/>
    </source>
</evidence>
<protein>
    <recommendedName>
        <fullName evidence="3">Flavinylation-associated cytochrome domain-containing protein</fullName>
    </recommendedName>
</protein>
<keyword evidence="2" id="KW-0812">Transmembrane</keyword>
<feature type="transmembrane region" description="Helical" evidence="2">
    <location>
        <begin position="42"/>
        <end position="64"/>
    </location>
</feature>
<sequence>MSSADFANPDTSVPSRKRRARAEITKPSVAASVERPFSLRGFISILLVFCLFMMLISGFLLYIAPRGRVANWTSWTALALRRDQWVAVHINSSLIFIVAALFHLIKNWSRMVGYLKQRSSMRVNMKRELAAAFVLTSLILAATIFELPPISIPIELKYKLRDSWEQTSDQPTSSKVITINNSLPGDRVLSSLS</sequence>
<feature type="domain" description="Flavinylation-associated cytochrome" evidence="3">
    <location>
        <begin position="42"/>
        <end position="108"/>
    </location>
</feature>
<evidence type="ECO:0000259" key="3">
    <source>
        <dbReference type="Pfam" id="PF14358"/>
    </source>
</evidence>
<dbReference type="Pfam" id="PF14358">
    <property type="entry name" value="DUF4405"/>
    <property type="match status" value="1"/>
</dbReference>
<keyword evidence="2" id="KW-0472">Membrane</keyword>
<evidence type="ECO:0000256" key="2">
    <source>
        <dbReference type="SAM" id="Phobius"/>
    </source>
</evidence>
<dbReference type="InterPro" id="IPR025517">
    <property type="entry name" value="DUF4405"/>
</dbReference>
<feature type="transmembrane region" description="Helical" evidence="2">
    <location>
        <begin position="84"/>
        <end position="108"/>
    </location>
</feature>
<dbReference type="RefSeq" id="WP_146524752.1">
    <property type="nucleotide sequence ID" value="NZ_SJPV01000001.1"/>
</dbReference>
<comment type="caution">
    <text evidence="4">The sequence shown here is derived from an EMBL/GenBank/DDBJ whole genome shotgun (WGS) entry which is preliminary data.</text>
</comment>
<organism evidence="4 5">
    <name type="scientific">Novipirellula artificiosorum</name>
    <dbReference type="NCBI Taxonomy" id="2528016"/>
    <lineage>
        <taxon>Bacteria</taxon>
        <taxon>Pseudomonadati</taxon>
        <taxon>Planctomycetota</taxon>
        <taxon>Planctomycetia</taxon>
        <taxon>Pirellulales</taxon>
        <taxon>Pirellulaceae</taxon>
        <taxon>Novipirellula</taxon>
    </lineage>
</organism>
<feature type="compositionally biased region" description="Polar residues" evidence="1">
    <location>
        <begin position="1"/>
        <end position="14"/>
    </location>
</feature>
<proteinExistence type="predicted"/>
<dbReference type="EMBL" id="SJPV01000001">
    <property type="protein sequence ID" value="TWU42765.1"/>
    <property type="molecule type" value="Genomic_DNA"/>
</dbReference>
<dbReference type="Proteomes" id="UP000319143">
    <property type="component" value="Unassembled WGS sequence"/>
</dbReference>
<evidence type="ECO:0000313" key="5">
    <source>
        <dbReference type="Proteomes" id="UP000319143"/>
    </source>
</evidence>
<keyword evidence="5" id="KW-1185">Reference proteome</keyword>
<dbReference type="OrthoDB" id="7865011at2"/>
<dbReference type="AlphaFoldDB" id="A0A5C6E224"/>
<feature type="region of interest" description="Disordered" evidence="1">
    <location>
        <begin position="1"/>
        <end position="20"/>
    </location>
</feature>
<evidence type="ECO:0000256" key="1">
    <source>
        <dbReference type="SAM" id="MobiDB-lite"/>
    </source>
</evidence>
<reference evidence="4 5" key="1">
    <citation type="submission" date="2019-02" db="EMBL/GenBank/DDBJ databases">
        <title>Deep-cultivation of Planctomycetes and their phenomic and genomic characterization uncovers novel biology.</title>
        <authorList>
            <person name="Wiegand S."/>
            <person name="Jogler M."/>
            <person name="Boedeker C."/>
            <person name="Pinto D."/>
            <person name="Vollmers J."/>
            <person name="Rivas-Marin E."/>
            <person name="Kohn T."/>
            <person name="Peeters S.H."/>
            <person name="Heuer A."/>
            <person name="Rast P."/>
            <person name="Oberbeckmann S."/>
            <person name="Bunk B."/>
            <person name="Jeske O."/>
            <person name="Meyerdierks A."/>
            <person name="Storesund J.E."/>
            <person name="Kallscheuer N."/>
            <person name="Luecker S."/>
            <person name="Lage O.M."/>
            <person name="Pohl T."/>
            <person name="Merkel B.J."/>
            <person name="Hornburger P."/>
            <person name="Mueller R.-W."/>
            <person name="Bruemmer F."/>
            <person name="Labrenz M."/>
            <person name="Spormann A.M."/>
            <person name="Op Den Camp H."/>
            <person name="Overmann J."/>
            <person name="Amann R."/>
            <person name="Jetten M.S.M."/>
            <person name="Mascher T."/>
            <person name="Medema M.H."/>
            <person name="Devos D.P."/>
            <person name="Kaster A.-K."/>
            <person name="Ovreas L."/>
            <person name="Rohde M."/>
            <person name="Galperin M.Y."/>
            <person name="Jogler C."/>
        </authorList>
    </citation>
    <scope>NUCLEOTIDE SEQUENCE [LARGE SCALE GENOMIC DNA]</scope>
    <source>
        <strain evidence="4 5">Poly41</strain>
    </source>
</reference>
<gene>
    <name evidence="4" type="ORF">Poly41_10650</name>
</gene>
<accession>A0A5C6E224</accession>
<name>A0A5C6E224_9BACT</name>
<feature type="transmembrane region" description="Helical" evidence="2">
    <location>
        <begin position="129"/>
        <end position="147"/>
    </location>
</feature>
<keyword evidence="2" id="KW-1133">Transmembrane helix</keyword>